<evidence type="ECO:0000256" key="7">
    <source>
        <dbReference type="ARBA" id="ARBA00022840"/>
    </source>
</evidence>
<dbReference type="InterPro" id="IPR036890">
    <property type="entry name" value="HATPase_C_sf"/>
</dbReference>
<reference evidence="11 12" key="1">
    <citation type="submission" date="2018-03" db="EMBL/GenBank/DDBJ databases">
        <authorList>
            <person name="Keele B.F."/>
        </authorList>
    </citation>
    <scope>NUCLEOTIDE SEQUENCE [LARGE SCALE GENOMIC DNA]</scope>
    <source>
        <strain evidence="11 12">IB-3</strain>
    </source>
</reference>
<keyword evidence="8" id="KW-0902">Two-component regulatory system</keyword>
<feature type="transmembrane region" description="Helical" evidence="9">
    <location>
        <begin position="141"/>
        <end position="159"/>
    </location>
</feature>
<evidence type="ECO:0000256" key="6">
    <source>
        <dbReference type="ARBA" id="ARBA00022777"/>
    </source>
</evidence>
<keyword evidence="7" id="KW-0067">ATP-binding</keyword>
<dbReference type="SUPFAM" id="SSF55874">
    <property type="entry name" value="ATPase domain of HSP90 chaperone/DNA topoisomerase II/histidine kinase"/>
    <property type="match status" value="1"/>
</dbReference>
<dbReference type="GO" id="GO:0000155">
    <property type="term" value="F:phosphorelay sensor kinase activity"/>
    <property type="evidence" value="ECO:0007669"/>
    <property type="project" value="InterPro"/>
</dbReference>
<feature type="domain" description="Histidine kinase/HSP90-like ATPase" evidence="10">
    <location>
        <begin position="302"/>
        <end position="397"/>
    </location>
</feature>
<evidence type="ECO:0000256" key="8">
    <source>
        <dbReference type="ARBA" id="ARBA00023012"/>
    </source>
</evidence>
<evidence type="ECO:0000256" key="9">
    <source>
        <dbReference type="SAM" id="Phobius"/>
    </source>
</evidence>
<evidence type="ECO:0000256" key="2">
    <source>
        <dbReference type="ARBA" id="ARBA00012438"/>
    </source>
</evidence>
<feature type="transmembrane region" description="Helical" evidence="9">
    <location>
        <begin position="81"/>
        <end position="106"/>
    </location>
</feature>
<comment type="caution">
    <text evidence="11">The sequence shown here is derived from an EMBL/GenBank/DDBJ whole genome shotgun (WGS) entry which is preliminary data.</text>
</comment>
<evidence type="ECO:0000313" key="11">
    <source>
        <dbReference type="EMBL" id="PUA81163.1"/>
    </source>
</evidence>
<dbReference type="InterPro" id="IPR050482">
    <property type="entry name" value="Sensor_HK_TwoCompSys"/>
</dbReference>
<evidence type="ECO:0000256" key="3">
    <source>
        <dbReference type="ARBA" id="ARBA00022553"/>
    </source>
</evidence>
<dbReference type="Pfam" id="PF02518">
    <property type="entry name" value="HATPase_c"/>
    <property type="match status" value="1"/>
</dbReference>
<evidence type="ECO:0000256" key="4">
    <source>
        <dbReference type="ARBA" id="ARBA00022679"/>
    </source>
</evidence>
<dbReference type="InterPro" id="IPR011712">
    <property type="entry name" value="Sig_transdc_His_kin_sub3_dim/P"/>
</dbReference>
<evidence type="ECO:0000256" key="5">
    <source>
        <dbReference type="ARBA" id="ARBA00022741"/>
    </source>
</evidence>
<organism evidence="11 12">
    <name type="scientific">Nocardioides currus</name>
    <dbReference type="NCBI Taxonomy" id="2133958"/>
    <lineage>
        <taxon>Bacteria</taxon>
        <taxon>Bacillati</taxon>
        <taxon>Actinomycetota</taxon>
        <taxon>Actinomycetes</taxon>
        <taxon>Propionibacteriales</taxon>
        <taxon>Nocardioidaceae</taxon>
        <taxon>Nocardioides</taxon>
    </lineage>
</organism>
<accession>A0A2R7YXS7</accession>
<dbReference type="GO" id="GO:0016020">
    <property type="term" value="C:membrane"/>
    <property type="evidence" value="ECO:0007669"/>
    <property type="project" value="InterPro"/>
</dbReference>
<keyword evidence="5" id="KW-0547">Nucleotide-binding</keyword>
<name>A0A2R7YXS7_9ACTN</name>
<dbReference type="InterPro" id="IPR003594">
    <property type="entry name" value="HATPase_dom"/>
</dbReference>
<dbReference type="Gene3D" id="3.30.565.10">
    <property type="entry name" value="Histidine kinase-like ATPase, C-terminal domain"/>
    <property type="match status" value="1"/>
</dbReference>
<protein>
    <recommendedName>
        <fullName evidence="2">histidine kinase</fullName>
        <ecNumber evidence="2">2.7.13.3</ecNumber>
    </recommendedName>
</protein>
<dbReference type="EMBL" id="PYXZ01000003">
    <property type="protein sequence ID" value="PUA81163.1"/>
    <property type="molecule type" value="Genomic_DNA"/>
</dbReference>
<keyword evidence="12" id="KW-1185">Reference proteome</keyword>
<sequence length="401" mass="41819">MGRSDGVGAWAGLTRRLSPYVDLAVGLVAAALSVTSLVTNDVAAIDPRLHPADAWSVAATAVAGLSLAWRRSRPAGSFAVFLGGCLVVTLTWHYIGLLSVLLLVSLYSLAAHGRRRDGVAGLAVGLAIFVGLALLDVPDLGASDLLQACALLIAAWALGDAIRSRRTQQAERLRVAEQEAVTARELAARAVVEERLRIARELHDVVAHSMSLIAVQAGVGGHVIRSDVAAAERSLDIIAETSRRALTQTRWMLGLLRADDVDPAAPPMSTIGDLDSLVEGVREAGVDASLTVAGHARTLDLAVELAVYRVVQESLTNVLKHSGASRARVRVTYVQDGVDVEVSDQGRGAPRVPGAGASGGHGLAGLRERVRLLGGVLDYGAVDGAGFRVSAHLPSSLEAVS</sequence>
<keyword evidence="9" id="KW-0812">Transmembrane</keyword>
<dbReference type="GO" id="GO:0046983">
    <property type="term" value="F:protein dimerization activity"/>
    <property type="evidence" value="ECO:0007669"/>
    <property type="project" value="InterPro"/>
</dbReference>
<evidence type="ECO:0000259" key="10">
    <source>
        <dbReference type="SMART" id="SM00387"/>
    </source>
</evidence>
<dbReference type="Proteomes" id="UP000244867">
    <property type="component" value="Unassembled WGS sequence"/>
</dbReference>
<keyword evidence="6 11" id="KW-0418">Kinase</keyword>
<dbReference type="AlphaFoldDB" id="A0A2R7YXS7"/>
<feature type="transmembrane region" description="Helical" evidence="9">
    <location>
        <begin position="118"/>
        <end position="135"/>
    </location>
</feature>
<dbReference type="CDD" id="cd16917">
    <property type="entry name" value="HATPase_UhpB-NarQ-NarX-like"/>
    <property type="match status" value="1"/>
</dbReference>
<dbReference type="Pfam" id="PF07730">
    <property type="entry name" value="HisKA_3"/>
    <property type="match status" value="1"/>
</dbReference>
<dbReference type="Pfam" id="PF23539">
    <property type="entry name" value="DUF7134"/>
    <property type="match status" value="1"/>
</dbReference>
<keyword evidence="4" id="KW-0808">Transferase</keyword>
<dbReference type="InterPro" id="IPR055558">
    <property type="entry name" value="DUF7134"/>
</dbReference>
<proteinExistence type="predicted"/>
<dbReference type="PANTHER" id="PTHR24421">
    <property type="entry name" value="NITRATE/NITRITE SENSOR PROTEIN NARX-RELATED"/>
    <property type="match status" value="1"/>
</dbReference>
<feature type="transmembrane region" description="Helical" evidence="9">
    <location>
        <begin position="20"/>
        <end position="40"/>
    </location>
</feature>
<evidence type="ECO:0000256" key="1">
    <source>
        <dbReference type="ARBA" id="ARBA00000085"/>
    </source>
</evidence>
<keyword evidence="9" id="KW-1133">Transmembrane helix</keyword>
<dbReference type="EC" id="2.7.13.3" evidence="2"/>
<dbReference type="PANTHER" id="PTHR24421:SF10">
    <property type="entry name" value="NITRATE_NITRITE SENSOR PROTEIN NARQ"/>
    <property type="match status" value="1"/>
</dbReference>
<dbReference type="Gene3D" id="1.20.5.1930">
    <property type="match status" value="1"/>
</dbReference>
<dbReference type="GO" id="GO:0005524">
    <property type="term" value="F:ATP binding"/>
    <property type="evidence" value="ECO:0007669"/>
    <property type="project" value="UniProtKB-KW"/>
</dbReference>
<dbReference type="SMART" id="SM00387">
    <property type="entry name" value="HATPase_c"/>
    <property type="match status" value="1"/>
</dbReference>
<evidence type="ECO:0000313" key="12">
    <source>
        <dbReference type="Proteomes" id="UP000244867"/>
    </source>
</evidence>
<gene>
    <name evidence="11" type="ORF">C7S10_08960</name>
</gene>
<comment type="catalytic activity">
    <reaction evidence="1">
        <text>ATP + protein L-histidine = ADP + protein N-phospho-L-histidine.</text>
        <dbReference type="EC" id="2.7.13.3"/>
    </reaction>
</comment>
<keyword evidence="9" id="KW-0472">Membrane</keyword>
<keyword evidence="3" id="KW-0597">Phosphoprotein</keyword>